<keyword evidence="1 3" id="KW-0472">Membrane</keyword>
<evidence type="ECO:0000313" key="4">
    <source>
        <dbReference type="EMBL" id="ETX29977.1"/>
    </source>
</evidence>
<protein>
    <recommendedName>
        <fullName evidence="1">ATP synthase protein I</fullName>
    </recommendedName>
</protein>
<dbReference type="AlphaFoldDB" id="X7FAQ0"/>
<keyword evidence="1" id="KW-0406">Ion transport</keyword>
<dbReference type="GO" id="GO:1902600">
    <property type="term" value="P:proton transmembrane transport"/>
    <property type="evidence" value="ECO:0007669"/>
    <property type="project" value="UniProtKB-KW"/>
</dbReference>
<keyword evidence="5" id="KW-1185">Reference proteome</keyword>
<evidence type="ECO:0000313" key="5">
    <source>
        <dbReference type="Proteomes" id="UP000023430"/>
    </source>
</evidence>
<evidence type="ECO:0000256" key="2">
    <source>
        <dbReference type="SAM" id="MobiDB-lite"/>
    </source>
</evidence>
<gene>
    <name evidence="4" type="ORF">RISW2_20220</name>
</gene>
<dbReference type="Pfam" id="PF09527">
    <property type="entry name" value="ATPase_gene1"/>
    <property type="match status" value="1"/>
</dbReference>
<evidence type="ECO:0000256" key="3">
    <source>
        <dbReference type="SAM" id="Phobius"/>
    </source>
</evidence>
<dbReference type="EMBL" id="JAME01000006">
    <property type="protein sequence ID" value="ETX29977.1"/>
    <property type="molecule type" value="Genomic_DNA"/>
</dbReference>
<proteinExistence type="inferred from homology"/>
<comment type="caution">
    <text evidence="4">The sequence shown here is derived from an EMBL/GenBank/DDBJ whole genome shotgun (WGS) entry which is preliminary data.</text>
</comment>
<dbReference type="eggNOG" id="COG5336">
    <property type="taxonomic scope" value="Bacteria"/>
</dbReference>
<accession>X7FAQ0</accession>
<dbReference type="RefSeq" id="WP_043767780.1">
    <property type="nucleotide sequence ID" value="NZ_JAME01000006.1"/>
</dbReference>
<feature type="transmembrane region" description="Helical" evidence="3">
    <location>
        <begin position="40"/>
        <end position="62"/>
    </location>
</feature>
<feature type="region of interest" description="Disordered" evidence="2">
    <location>
        <begin position="105"/>
        <end position="135"/>
    </location>
</feature>
<dbReference type="InterPro" id="IPR032820">
    <property type="entry name" value="ATPase_put"/>
</dbReference>
<organism evidence="4 5">
    <name type="scientific">Roseivivax isoporae LMG 25204</name>
    <dbReference type="NCBI Taxonomy" id="1449351"/>
    <lineage>
        <taxon>Bacteria</taxon>
        <taxon>Pseudomonadati</taxon>
        <taxon>Pseudomonadota</taxon>
        <taxon>Alphaproteobacteria</taxon>
        <taxon>Rhodobacterales</taxon>
        <taxon>Roseobacteraceae</taxon>
        <taxon>Roseivivax</taxon>
    </lineage>
</organism>
<feature type="transmembrane region" description="Helical" evidence="3">
    <location>
        <begin position="68"/>
        <end position="89"/>
    </location>
</feature>
<dbReference type="PIRSF" id="PIRSF032126">
    <property type="entry name" value="F0F1_ATP_synthase_subunit_I"/>
    <property type="match status" value="1"/>
</dbReference>
<evidence type="ECO:0000256" key="1">
    <source>
        <dbReference type="PIRNR" id="PIRNR032126"/>
    </source>
</evidence>
<sequence>MTDPDQKTRLAALEARIAAAKAAKAPPKAHQEEHYSQAQLAWRMVIELVAGLGIGFGIGFGLDTLFGTLPFLMVIFTLLGFVAGVQTMVRSANELQRKRIAEADAAAAGNNADTSDGAMSGQDEDEGHGDGNARS</sequence>
<comment type="function">
    <text evidence="1">A possible function for this protein is to guide the assembly of the membrane sector of the ATPase enzyme complex.</text>
</comment>
<dbReference type="InterPro" id="IPR016989">
    <property type="entry name" value="Atp1_alphaprobac"/>
</dbReference>
<feature type="compositionally biased region" description="Low complexity" evidence="2">
    <location>
        <begin position="105"/>
        <end position="118"/>
    </location>
</feature>
<comment type="similarity">
    <text evidence="1">Belongs to the bacterial AtpI family.</text>
</comment>
<keyword evidence="3" id="KW-0812">Transmembrane</keyword>
<reference evidence="4 5" key="1">
    <citation type="submission" date="2014-01" db="EMBL/GenBank/DDBJ databases">
        <title>Roseivivax isoporae LMG 25204 Genome Sequencing.</title>
        <authorList>
            <person name="Lai Q."/>
            <person name="Li G."/>
            <person name="Shao Z."/>
        </authorList>
    </citation>
    <scope>NUCLEOTIDE SEQUENCE [LARGE SCALE GENOMIC DNA]</scope>
    <source>
        <strain evidence="4 5">LMG 25204</strain>
    </source>
</reference>
<dbReference type="Proteomes" id="UP000023430">
    <property type="component" value="Unassembled WGS sequence"/>
</dbReference>
<keyword evidence="1" id="KW-0375">Hydrogen ion transport</keyword>
<keyword evidence="3" id="KW-1133">Transmembrane helix</keyword>
<dbReference type="STRING" id="1449351.RISW2_20220"/>
<dbReference type="PATRIC" id="fig|1449351.3.peg.1172"/>
<dbReference type="GO" id="GO:0045259">
    <property type="term" value="C:proton-transporting ATP synthase complex"/>
    <property type="evidence" value="ECO:0007669"/>
    <property type="project" value="UniProtKB-UniRule"/>
</dbReference>
<keyword evidence="1" id="KW-0813">Transport</keyword>
<name>X7FAQ0_9RHOB</name>